<keyword evidence="3" id="KW-0406">Ion transport</keyword>
<evidence type="ECO:0000259" key="2">
    <source>
        <dbReference type="Pfam" id="PF07885"/>
    </source>
</evidence>
<organism evidence="3 4">
    <name type="scientific">Clostridium sardiniense</name>
    <name type="common">Clostridium absonum</name>
    <dbReference type="NCBI Taxonomy" id="29369"/>
    <lineage>
        <taxon>Bacteria</taxon>
        <taxon>Bacillati</taxon>
        <taxon>Bacillota</taxon>
        <taxon>Clostridia</taxon>
        <taxon>Eubacteriales</taxon>
        <taxon>Clostridiaceae</taxon>
        <taxon>Clostridium</taxon>
    </lineage>
</organism>
<dbReference type="SUPFAM" id="SSF81324">
    <property type="entry name" value="Voltage-gated potassium channels"/>
    <property type="match status" value="1"/>
</dbReference>
<protein>
    <submittedName>
        <fullName evidence="3">Potassium channel family protein</fullName>
    </submittedName>
</protein>
<dbReference type="Gene3D" id="1.10.287.70">
    <property type="match status" value="1"/>
</dbReference>
<evidence type="ECO:0000313" key="3">
    <source>
        <dbReference type="EMBL" id="MBY0756035.1"/>
    </source>
</evidence>
<dbReference type="GO" id="GO:0034220">
    <property type="term" value="P:monoatomic ion transmembrane transport"/>
    <property type="evidence" value="ECO:0007669"/>
    <property type="project" value="UniProtKB-KW"/>
</dbReference>
<evidence type="ECO:0000313" key="4">
    <source>
        <dbReference type="Proteomes" id="UP001299068"/>
    </source>
</evidence>
<feature type="transmembrane region" description="Helical" evidence="1">
    <location>
        <begin position="268"/>
        <end position="289"/>
    </location>
</feature>
<keyword evidence="1" id="KW-0472">Membrane</keyword>
<keyword evidence="3" id="KW-0407">Ion channel</keyword>
<dbReference type="InterPro" id="IPR013099">
    <property type="entry name" value="K_chnl_dom"/>
</dbReference>
<dbReference type="Proteomes" id="UP001299068">
    <property type="component" value="Unassembled WGS sequence"/>
</dbReference>
<reference evidence="3 4" key="1">
    <citation type="journal article" date="2021" name="Cell Host Microbe">
        <title>in vivo commensal control of Clostridioides difficile virulence.</title>
        <authorList>
            <person name="Girinathan B.P."/>
            <person name="Dibenedetto N."/>
            <person name="Worley J.N."/>
            <person name="Peltier J."/>
            <person name="Arrieta-Ortiz M.L."/>
            <person name="Rupa Christinal Immanuel S."/>
            <person name="Lavin R."/>
            <person name="Delaney M.L."/>
            <person name="Cummins C."/>
            <person name="Hoffmann M."/>
            <person name="Luo Y."/>
            <person name="Gonzalez-Escalona N."/>
            <person name="Allard M."/>
            <person name="Onderdonk A.B."/>
            <person name="Gerber G.K."/>
            <person name="Sonenshein A.L."/>
            <person name="Baliga N."/>
            <person name="Dupuy B."/>
            <person name="Bry L."/>
        </authorList>
    </citation>
    <scope>NUCLEOTIDE SEQUENCE [LARGE SCALE GENOMIC DNA]</scope>
    <source>
        <strain evidence="3 4">DSM 599</strain>
    </source>
</reference>
<feature type="transmembrane region" description="Helical" evidence="1">
    <location>
        <begin position="202"/>
        <end position="223"/>
    </location>
</feature>
<dbReference type="Pfam" id="PF07885">
    <property type="entry name" value="Ion_trans_2"/>
    <property type="match status" value="1"/>
</dbReference>
<keyword evidence="1" id="KW-0812">Transmembrane</keyword>
<comment type="caution">
    <text evidence="3">The sequence shown here is derived from an EMBL/GenBank/DDBJ whole genome shotgun (WGS) entry which is preliminary data.</text>
</comment>
<keyword evidence="4" id="KW-1185">Reference proteome</keyword>
<feature type="transmembrane region" description="Helical" evidence="1">
    <location>
        <begin position="243"/>
        <end position="261"/>
    </location>
</feature>
<feature type="transmembrane region" description="Helical" evidence="1">
    <location>
        <begin position="132"/>
        <end position="149"/>
    </location>
</feature>
<evidence type="ECO:0000256" key="1">
    <source>
        <dbReference type="SAM" id="Phobius"/>
    </source>
</evidence>
<dbReference type="RefSeq" id="WP_221861343.1">
    <property type="nucleotide sequence ID" value="NZ_JAIKTU010000008.1"/>
</dbReference>
<gene>
    <name evidence="3" type="ORF">K5V21_11310</name>
</gene>
<feature type="transmembrane region" description="Helical" evidence="1">
    <location>
        <begin position="155"/>
        <end position="171"/>
    </location>
</feature>
<keyword evidence="1" id="KW-1133">Transmembrane helix</keyword>
<feature type="transmembrane region" description="Helical" evidence="1">
    <location>
        <begin position="89"/>
        <end position="111"/>
    </location>
</feature>
<feature type="domain" description="Potassium channel" evidence="2">
    <location>
        <begin position="223"/>
        <end position="288"/>
    </location>
</feature>
<accession>A0ABS7KZ02</accession>
<keyword evidence="3" id="KW-0813">Transport</keyword>
<dbReference type="EMBL" id="JAIKTU010000008">
    <property type="protein sequence ID" value="MBY0756035.1"/>
    <property type="molecule type" value="Genomic_DNA"/>
</dbReference>
<name>A0ABS7KZ02_CLOSR</name>
<sequence length="295" mass="33102">MGRLMIFLCTIIAVGAMFSNRENNERAITIIKNLFIEINVTYLNLFKEKSKITRWFQGSFFIFAEIMTIIGALGVAFRSMNNDITKKTFLIPILIIGIVIAVHLSIGYLLLVLTNIQLFITKIDNRNLKTELLIAYFIISTYFFTLIIFPDDFESTYITGLIGLAISYYLNMKVLIKLIRNPRDVHSEKSERKSGKSGKQRNSVVIASILLLIMIVLNLFLAVNLINSGIPGSFSNNPSNFDLFYYTIVTFTTIGYGDIVPLTIAGKIITIVISITSVVCLTVFLSSVLSSSDEK</sequence>
<proteinExistence type="predicted"/>
<feature type="transmembrane region" description="Helical" evidence="1">
    <location>
        <begin position="58"/>
        <end position="77"/>
    </location>
</feature>